<dbReference type="PANTHER" id="PTHR33050:SF7">
    <property type="entry name" value="RIBONUCLEASE H"/>
    <property type="match status" value="1"/>
</dbReference>
<dbReference type="OMA" id="CREDHEL"/>
<sequence length="579" mass="65306">MQCNGKTTYLLDRNKQAVYSEFIRRTKMNLPEFVRLLRGESPADSRPNKNLEIPSYHPAWVSYEYNSHWRAIVDHGVIPHWKKAFGKQDKPPPNHGSARRALNTIVKNLRAGQDADRYLLLDLDLLSTLEGVTCSPFGAVSKGDVELSVDARIIHDLSFPVGSSVNDNTIADQEISITYDGPDALSNRILDVAQSLPGQQRMLTGDVNGAFRNIPIAADEVGRFAGTFPELDILVIDFYCPFGWKNSPASYWYAGAGIKHLYANSAPPSGHQSLKQSQNFDSRAWALGLEWDLQKLTVSMPEEKITKALRRVREMARRLKATRTQLQKLMGSLRHVVTCVRAAAPFFQRIADLTRRAPRFGVILVSAGAKDDLRWFELVLSTGALNAIPLARFVRRHEPDYHIQMDASDRGLCALFPARQQFLQVEFNYEELQLIEDFNRSGDGDFGINVRELMSAVFAALVWGHLWSRPSQDSDAHVRFWIDNIAAVSWSNRRASRNRFAQMPLRILSLSEVKHGFYSTAEHVAGVDNDMADAGSRVWQSPLLATKFSNMSCGWQQAQIPHDSRNLSRLWEHYSAQGL</sequence>
<dbReference type="Proteomes" id="UP000006643">
    <property type="component" value="Unassembled WGS sequence"/>
</dbReference>
<reference evidence="2" key="1">
    <citation type="journal article" date="2009" name="Nature">
        <title>Genome sequence and analysis of the Irish potato famine pathogen Phytophthora infestans.</title>
        <authorList>
            <consortium name="The Broad Institute Genome Sequencing Platform"/>
            <person name="Haas B.J."/>
            <person name="Kamoun S."/>
            <person name="Zody M.C."/>
            <person name="Jiang R.H."/>
            <person name="Handsaker R.E."/>
            <person name="Cano L.M."/>
            <person name="Grabherr M."/>
            <person name="Kodira C.D."/>
            <person name="Raffaele S."/>
            <person name="Torto-Alalibo T."/>
            <person name="Bozkurt T.O."/>
            <person name="Ah-Fong A.M."/>
            <person name="Alvarado L."/>
            <person name="Anderson V.L."/>
            <person name="Armstrong M.R."/>
            <person name="Avrova A."/>
            <person name="Baxter L."/>
            <person name="Beynon J."/>
            <person name="Boevink P.C."/>
            <person name="Bollmann S.R."/>
            <person name="Bos J.I."/>
            <person name="Bulone V."/>
            <person name="Cai G."/>
            <person name="Cakir C."/>
            <person name="Carrington J.C."/>
            <person name="Chawner M."/>
            <person name="Conti L."/>
            <person name="Costanzo S."/>
            <person name="Ewan R."/>
            <person name="Fahlgren N."/>
            <person name="Fischbach M.A."/>
            <person name="Fugelstad J."/>
            <person name="Gilroy E.M."/>
            <person name="Gnerre S."/>
            <person name="Green P.J."/>
            <person name="Grenville-Briggs L.J."/>
            <person name="Griffith J."/>
            <person name="Grunwald N.J."/>
            <person name="Horn K."/>
            <person name="Horner N.R."/>
            <person name="Hu C.H."/>
            <person name="Huitema E."/>
            <person name="Jeong D.H."/>
            <person name="Jones A.M."/>
            <person name="Jones J.D."/>
            <person name="Jones R.W."/>
            <person name="Karlsson E.K."/>
            <person name="Kunjeti S.G."/>
            <person name="Lamour K."/>
            <person name="Liu Z."/>
            <person name="Ma L."/>
            <person name="Maclean D."/>
            <person name="Chibucos M.C."/>
            <person name="McDonald H."/>
            <person name="McWalters J."/>
            <person name="Meijer H.J."/>
            <person name="Morgan W."/>
            <person name="Morris P.F."/>
            <person name="Munro C.A."/>
            <person name="O'Neill K."/>
            <person name="Ospina-Giraldo M."/>
            <person name="Pinzon A."/>
            <person name="Pritchard L."/>
            <person name="Ramsahoye B."/>
            <person name="Ren Q."/>
            <person name="Restrepo S."/>
            <person name="Roy S."/>
            <person name="Sadanandom A."/>
            <person name="Savidor A."/>
            <person name="Schornack S."/>
            <person name="Schwartz D.C."/>
            <person name="Schumann U.D."/>
            <person name="Schwessinger B."/>
            <person name="Seyer L."/>
            <person name="Sharpe T."/>
            <person name="Silvar C."/>
            <person name="Song J."/>
            <person name="Studholme D.J."/>
            <person name="Sykes S."/>
            <person name="Thines M."/>
            <person name="van de Vondervoort P.J."/>
            <person name="Phuntumart V."/>
            <person name="Wawra S."/>
            <person name="Weide R."/>
            <person name="Win J."/>
            <person name="Young C."/>
            <person name="Zhou S."/>
            <person name="Fry W."/>
            <person name="Meyers B.C."/>
            <person name="van West P."/>
            <person name="Ristaino J."/>
            <person name="Govers F."/>
            <person name="Birch P.R."/>
            <person name="Whisson S.C."/>
            <person name="Judelson H.S."/>
            <person name="Nusbaum C."/>
        </authorList>
    </citation>
    <scope>NUCLEOTIDE SEQUENCE [LARGE SCALE GENOMIC DNA]</scope>
    <source>
        <strain evidence="2">T30-4</strain>
    </source>
</reference>
<dbReference type="RefSeq" id="XP_002903445.1">
    <property type="nucleotide sequence ID" value="XM_002903399.1"/>
</dbReference>
<dbReference type="AlphaFoldDB" id="D0NBR6"/>
<gene>
    <name evidence="1" type="ORF">PITG_23316</name>
</gene>
<proteinExistence type="predicted"/>
<dbReference type="InterPro" id="IPR043502">
    <property type="entry name" value="DNA/RNA_pol_sf"/>
</dbReference>
<protein>
    <submittedName>
        <fullName evidence="1">Uncharacterized protein</fullName>
    </submittedName>
</protein>
<organism evidence="1 2">
    <name type="scientific">Phytophthora infestans (strain T30-4)</name>
    <name type="common">Potato late blight agent</name>
    <dbReference type="NCBI Taxonomy" id="403677"/>
    <lineage>
        <taxon>Eukaryota</taxon>
        <taxon>Sar</taxon>
        <taxon>Stramenopiles</taxon>
        <taxon>Oomycota</taxon>
        <taxon>Peronosporomycetes</taxon>
        <taxon>Peronosporales</taxon>
        <taxon>Peronosporaceae</taxon>
        <taxon>Phytophthora</taxon>
    </lineage>
</organism>
<dbReference type="GeneID" id="9470472"/>
<dbReference type="PANTHER" id="PTHR33050">
    <property type="entry name" value="REVERSE TRANSCRIPTASE DOMAIN-CONTAINING PROTEIN"/>
    <property type="match status" value="1"/>
</dbReference>
<dbReference type="InterPro" id="IPR052055">
    <property type="entry name" value="Hepadnavirus_pol/RT"/>
</dbReference>
<keyword evidence="2" id="KW-1185">Reference proteome</keyword>
<dbReference type="InParanoid" id="D0NBR6"/>
<dbReference type="KEGG" id="pif:PITG_23316"/>
<accession>D0NBR6</accession>
<dbReference type="HOGENOM" id="CLU_024292_1_0_1"/>
<dbReference type="SUPFAM" id="SSF56672">
    <property type="entry name" value="DNA/RNA polymerases"/>
    <property type="match status" value="1"/>
</dbReference>
<evidence type="ECO:0000313" key="2">
    <source>
        <dbReference type="Proteomes" id="UP000006643"/>
    </source>
</evidence>
<dbReference type="OrthoDB" id="125279at2759"/>
<name>D0NBR6_PHYIT</name>
<dbReference type="EMBL" id="DS028131">
    <property type="protein sequence ID" value="EEY55221.1"/>
    <property type="molecule type" value="Genomic_DNA"/>
</dbReference>
<dbReference type="eggNOG" id="ENOG502SJA5">
    <property type="taxonomic scope" value="Eukaryota"/>
</dbReference>
<evidence type="ECO:0000313" key="1">
    <source>
        <dbReference type="EMBL" id="EEY55221.1"/>
    </source>
</evidence>
<dbReference type="VEuPathDB" id="FungiDB:PITG_23316"/>